<evidence type="ECO:0000313" key="1">
    <source>
        <dbReference type="EMBL" id="MBW0462410.1"/>
    </source>
</evidence>
<dbReference type="EMBL" id="AVOT02000345">
    <property type="protein sequence ID" value="MBW0462410.1"/>
    <property type="molecule type" value="Genomic_DNA"/>
</dbReference>
<keyword evidence="2" id="KW-1185">Reference proteome</keyword>
<organism evidence="1 2">
    <name type="scientific">Austropuccinia psidii MF-1</name>
    <dbReference type="NCBI Taxonomy" id="1389203"/>
    <lineage>
        <taxon>Eukaryota</taxon>
        <taxon>Fungi</taxon>
        <taxon>Dikarya</taxon>
        <taxon>Basidiomycota</taxon>
        <taxon>Pucciniomycotina</taxon>
        <taxon>Pucciniomycetes</taxon>
        <taxon>Pucciniales</taxon>
        <taxon>Sphaerophragmiaceae</taxon>
        <taxon>Austropuccinia</taxon>
    </lineage>
</organism>
<dbReference type="AlphaFoldDB" id="A0A9Q3BBU5"/>
<proteinExistence type="predicted"/>
<name>A0A9Q3BBU5_9BASI</name>
<protein>
    <submittedName>
        <fullName evidence="1">Uncharacterized protein</fullName>
    </submittedName>
</protein>
<sequence>MTISAILSLKYNIPYRASCILTPALNLLLSSIISSSGGHPTPALHIPQDLTTIFEHLQLEQLIDNYIFFLNVSFLMALLNLSQLENPTFNTIMNQMIMIPLAHNHWENSSIYFNPALKKQPTSNKDLYQKIPFINHSKIGFPDFPSRLASWRFCIKFSNPKSLKVPPNVTSGMHWSGDASLAPEISMTPINVHSW</sequence>
<gene>
    <name evidence="1" type="ORF">O181_002125</name>
</gene>
<dbReference type="Proteomes" id="UP000765509">
    <property type="component" value="Unassembled WGS sequence"/>
</dbReference>
<accession>A0A9Q3BBU5</accession>
<comment type="caution">
    <text evidence="1">The sequence shown here is derived from an EMBL/GenBank/DDBJ whole genome shotgun (WGS) entry which is preliminary data.</text>
</comment>
<reference evidence="1" key="1">
    <citation type="submission" date="2021-03" db="EMBL/GenBank/DDBJ databases">
        <title>Draft genome sequence of rust myrtle Austropuccinia psidii MF-1, a brazilian biotype.</title>
        <authorList>
            <person name="Quecine M.C."/>
            <person name="Pachon D.M.R."/>
            <person name="Bonatelli M.L."/>
            <person name="Correr F.H."/>
            <person name="Franceschini L.M."/>
            <person name="Leite T.F."/>
            <person name="Margarido G.R.A."/>
            <person name="Almeida C.A."/>
            <person name="Ferrarezi J.A."/>
            <person name="Labate C.A."/>
        </authorList>
    </citation>
    <scope>NUCLEOTIDE SEQUENCE</scope>
    <source>
        <strain evidence="1">MF-1</strain>
    </source>
</reference>
<evidence type="ECO:0000313" key="2">
    <source>
        <dbReference type="Proteomes" id="UP000765509"/>
    </source>
</evidence>